<sequence>MKTELEVTFISGEVATYVAANPEWVKWERKFNTTVNEAETKLGLEGLNFLAYNAMKREAAGNPVKPYEVWIETIESITSKRSDPKAGPSEA</sequence>
<organism evidence="1">
    <name type="scientific">uncultured Caudovirales phage</name>
    <dbReference type="NCBI Taxonomy" id="2100421"/>
    <lineage>
        <taxon>Viruses</taxon>
        <taxon>Duplodnaviria</taxon>
        <taxon>Heunggongvirae</taxon>
        <taxon>Uroviricota</taxon>
        <taxon>Caudoviricetes</taxon>
        <taxon>Peduoviridae</taxon>
        <taxon>Maltschvirus</taxon>
        <taxon>Maltschvirus maltsch</taxon>
    </lineage>
</organism>
<reference evidence="1" key="1">
    <citation type="submission" date="2020-05" db="EMBL/GenBank/DDBJ databases">
        <authorList>
            <person name="Chiriac C."/>
            <person name="Salcher M."/>
            <person name="Ghai R."/>
            <person name="Kavagutti S V."/>
        </authorList>
    </citation>
    <scope>NUCLEOTIDE SEQUENCE</scope>
</reference>
<evidence type="ECO:0000313" key="1">
    <source>
        <dbReference type="EMBL" id="CAB5222205.1"/>
    </source>
</evidence>
<dbReference type="EMBL" id="LR798299">
    <property type="protein sequence ID" value="CAB5222205.1"/>
    <property type="molecule type" value="Genomic_DNA"/>
</dbReference>
<accession>A0A6J7WZ70</accession>
<gene>
    <name evidence="1" type="ORF">UFOVP362_19</name>
</gene>
<proteinExistence type="predicted"/>
<name>A0A6J7WZ70_9CAUD</name>
<protein>
    <submittedName>
        <fullName evidence="1">Uncharacterized protein</fullName>
    </submittedName>
</protein>